<feature type="region of interest" description="Disordered" evidence="1">
    <location>
        <begin position="58"/>
        <end position="82"/>
    </location>
</feature>
<feature type="compositionally biased region" description="Basic residues" evidence="1">
    <location>
        <begin position="71"/>
        <end position="81"/>
    </location>
</feature>
<organism evidence="2 3">
    <name type="scientific">Meloidogyne hapla</name>
    <name type="common">Root-knot nematode worm</name>
    <dbReference type="NCBI Taxonomy" id="6305"/>
    <lineage>
        <taxon>Eukaryota</taxon>
        <taxon>Metazoa</taxon>
        <taxon>Ecdysozoa</taxon>
        <taxon>Nematoda</taxon>
        <taxon>Chromadorea</taxon>
        <taxon>Rhabditida</taxon>
        <taxon>Tylenchina</taxon>
        <taxon>Tylenchomorpha</taxon>
        <taxon>Tylenchoidea</taxon>
        <taxon>Meloidogynidae</taxon>
        <taxon>Meloidogyninae</taxon>
        <taxon>Meloidogyne</taxon>
    </lineage>
</organism>
<sequence length="89" mass="10449">MAEESIYMDFPPRDAGREFAEGQEVPLKQRHFVDQCEFARQVVVLIAQTMVDLVPIRENDRQDDREDSNHHTHKLPKTKKAATREFLLQ</sequence>
<dbReference type="Proteomes" id="UP000095281">
    <property type="component" value="Unplaced"/>
</dbReference>
<evidence type="ECO:0000313" key="2">
    <source>
        <dbReference type="Proteomes" id="UP000095281"/>
    </source>
</evidence>
<feature type="compositionally biased region" description="Basic and acidic residues" evidence="1">
    <location>
        <begin position="58"/>
        <end position="70"/>
    </location>
</feature>
<keyword evidence="2" id="KW-1185">Reference proteome</keyword>
<reference evidence="3" key="1">
    <citation type="submission" date="2016-11" db="UniProtKB">
        <authorList>
            <consortium name="WormBaseParasite"/>
        </authorList>
    </citation>
    <scope>IDENTIFICATION</scope>
</reference>
<dbReference type="AlphaFoldDB" id="A0A1I8B837"/>
<protein>
    <submittedName>
        <fullName evidence="3">Uncharacterized protein</fullName>
    </submittedName>
</protein>
<evidence type="ECO:0000256" key="1">
    <source>
        <dbReference type="SAM" id="MobiDB-lite"/>
    </source>
</evidence>
<evidence type="ECO:0000313" key="3">
    <source>
        <dbReference type="WBParaSite" id="MhA1_Contig1575.frz3.gene9"/>
    </source>
</evidence>
<dbReference type="WBParaSite" id="MhA1_Contig1575.frz3.gene9">
    <property type="protein sequence ID" value="MhA1_Contig1575.frz3.gene9"/>
    <property type="gene ID" value="MhA1_Contig1575.frz3.gene9"/>
</dbReference>
<accession>A0A1I8B837</accession>
<proteinExistence type="predicted"/>
<name>A0A1I8B837_MELHA</name>